<accession>A0A9Q1QNT7</accession>
<dbReference type="Proteomes" id="UP001153076">
    <property type="component" value="Unassembled WGS sequence"/>
</dbReference>
<sequence>MADRDRRRRRILEKGQDRMALISRRKNDPDPTSRSQPLNGQTSATYIEEEETSHSMPSAQYEQAVKPLQNDQVCSLIREEPFVRKPVPRAEPSRAPRADDVIVAGPSAAVPKPVLVAADVALRLAQKIPLRNVSAHQVIMAVAETEHGRMLCTLLVAVLVILSYAGLPIVGRGSFRRIILFRPLFLLIIADMALIVRRLIPLSMKNLVKGEKDDTKSILGDGFAWAEAGRALELGLILQSVMGALFADCTIYAAVIIFFLAPFG</sequence>
<keyword evidence="2" id="KW-1133">Transmembrane helix</keyword>
<feature type="compositionally biased region" description="Basic residues" evidence="1">
    <location>
        <begin position="1"/>
        <end position="11"/>
    </location>
</feature>
<keyword evidence="2" id="KW-0472">Membrane</keyword>
<gene>
    <name evidence="3" type="ORF">Cgig2_013196</name>
</gene>
<dbReference type="OrthoDB" id="1922492at2759"/>
<reference evidence="3" key="1">
    <citation type="submission" date="2022-04" db="EMBL/GenBank/DDBJ databases">
        <title>Carnegiea gigantea Genome sequencing and assembly v2.</title>
        <authorList>
            <person name="Copetti D."/>
            <person name="Sanderson M.J."/>
            <person name="Burquez A."/>
            <person name="Wojciechowski M.F."/>
        </authorList>
    </citation>
    <scope>NUCLEOTIDE SEQUENCE</scope>
    <source>
        <strain evidence="3">SGP5-SGP5p</strain>
        <tissue evidence="3">Aerial part</tissue>
    </source>
</reference>
<evidence type="ECO:0000313" key="3">
    <source>
        <dbReference type="EMBL" id="KAJ8446895.1"/>
    </source>
</evidence>
<feature type="compositionally biased region" description="Polar residues" evidence="1">
    <location>
        <begin position="32"/>
        <end position="45"/>
    </location>
</feature>
<feature type="transmembrane region" description="Helical" evidence="2">
    <location>
        <begin position="150"/>
        <end position="167"/>
    </location>
</feature>
<feature type="region of interest" description="Disordered" evidence="1">
    <location>
        <begin position="1"/>
        <end position="60"/>
    </location>
</feature>
<feature type="transmembrane region" description="Helical" evidence="2">
    <location>
        <begin position="179"/>
        <end position="200"/>
    </location>
</feature>
<comment type="caution">
    <text evidence="3">The sequence shown here is derived from an EMBL/GenBank/DDBJ whole genome shotgun (WGS) entry which is preliminary data.</text>
</comment>
<dbReference type="AlphaFoldDB" id="A0A9Q1QNT7"/>
<proteinExistence type="predicted"/>
<evidence type="ECO:0000313" key="4">
    <source>
        <dbReference type="Proteomes" id="UP001153076"/>
    </source>
</evidence>
<dbReference type="PANTHER" id="PTHR35469:SF4">
    <property type="entry name" value="TRANSMEMBRANE PROTEIN"/>
    <property type="match status" value="1"/>
</dbReference>
<keyword evidence="4" id="KW-1185">Reference proteome</keyword>
<organism evidence="3 4">
    <name type="scientific">Carnegiea gigantea</name>
    <dbReference type="NCBI Taxonomy" id="171969"/>
    <lineage>
        <taxon>Eukaryota</taxon>
        <taxon>Viridiplantae</taxon>
        <taxon>Streptophyta</taxon>
        <taxon>Embryophyta</taxon>
        <taxon>Tracheophyta</taxon>
        <taxon>Spermatophyta</taxon>
        <taxon>Magnoliopsida</taxon>
        <taxon>eudicotyledons</taxon>
        <taxon>Gunneridae</taxon>
        <taxon>Pentapetalae</taxon>
        <taxon>Caryophyllales</taxon>
        <taxon>Cactineae</taxon>
        <taxon>Cactaceae</taxon>
        <taxon>Cactoideae</taxon>
        <taxon>Echinocereeae</taxon>
        <taxon>Carnegiea</taxon>
    </lineage>
</organism>
<name>A0A9Q1QNT7_9CARY</name>
<protein>
    <submittedName>
        <fullName evidence="3">Uncharacterized protein</fullName>
    </submittedName>
</protein>
<dbReference type="PANTHER" id="PTHR35469">
    <property type="entry name" value="TRANSMEMBRANE PROTEIN"/>
    <property type="match status" value="1"/>
</dbReference>
<dbReference type="EMBL" id="JAKOGI010000047">
    <property type="protein sequence ID" value="KAJ8446895.1"/>
    <property type="molecule type" value="Genomic_DNA"/>
</dbReference>
<feature type="transmembrane region" description="Helical" evidence="2">
    <location>
        <begin position="236"/>
        <end position="261"/>
    </location>
</feature>
<keyword evidence="2" id="KW-0812">Transmembrane</keyword>
<evidence type="ECO:0000256" key="1">
    <source>
        <dbReference type="SAM" id="MobiDB-lite"/>
    </source>
</evidence>
<evidence type="ECO:0000256" key="2">
    <source>
        <dbReference type="SAM" id="Phobius"/>
    </source>
</evidence>